<dbReference type="OrthoDB" id="8192496at2759"/>
<sequence>MAIAQQKTFCVLHFAKCEPVTTVQRHFRRQYPVFDLPTAQSISRWYKQFQDTGFLCKGKSDNACQTKSFGLTPQKSTRLAGREINISLIFVWRVLRRRLFLKPYRIQLLQALHTGLKDVWSFENSSFRMCHKKFFLNTLSV</sequence>
<accession>A0A4Y2UT97</accession>
<evidence type="ECO:0000313" key="3">
    <source>
        <dbReference type="Proteomes" id="UP000499080"/>
    </source>
</evidence>
<protein>
    <recommendedName>
        <fullName evidence="1">DUF4817 domain-containing protein</fullName>
    </recommendedName>
</protein>
<dbReference type="EMBL" id="BGPR01040145">
    <property type="protein sequence ID" value="GBO16225.1"/>
    <property type="molecule type" value="Genomic_DNA"/>
</dbReference>
<feature type="domain" description="DUF4817" evidence="1">
    <location>
        <begin position="5"/>
        <end position="54"/>
    </location>
</feature>
<name>A0A4Y2UT97_ARAVE</name>
<dbReference type="Pfam" id="PF16087">
    <property type="entry name" value="DUF4817"/>
    <property type="match status" value="1"/>
</dbReference>
<comment type="caution">
    <text evidence="2">The sequence shown here is derived from an EMBL/GenBank/DDBJ whole genome shotgun (WGS) entry which is preliminary data.</text>
</comment>
<keyword evidence="3" id="KW-1185">Reference proteome</keyword>
<reference evidence="2 3" key="1">
    <citation type="journal article" date="2019" name="Sci. Rep.">
        <title>Orb-weaving spider Araneus ventricosus genome elucidates the spidroin gene catalogue.</title>
        <authorList>
            <person name="Kono N."/>
            <person name="Nakamura H."/>
            <person name="Ohtoshi R."/>
            <person name="Moran D.A.P."/>
            <person name="Shinohara A."/>
            <person name="Yoshida Y."/>
            <person name="Fujiwara M."/>
            <person name="Mori M."/>
            <person name="Tomita M."/>
            <person name="Arakawa K."/>
        </authorList>
    </citation>
    <scope>NUCLEOTIDE SEQUENCE [LARGE SCALE GENOMIC DNA]</scope>
</reference>
<dbReference type="Proteomes" id="UP000499080">
    <property type="component" value="Unassembled WGS sequence"/>
</dbReference>
<evidence type="ECO:0000313" key="2">
    <source>
        <dbReference type="EMBL" id="GBO16225.1"/>
    </source>
</evidence>
<proteinExistence type="predicted"/>
<dbReference type="AlphaFoldDB" id="A0A4Y2UT97"/>
<gene>
    <name evidence="2" type="ORF">AVEN_255585_1</name>
</gene>
<organism evidence="2 3">
    <name type="scientific">Araneus ventricosus</name>
    <name type="common">Orbweaver spider</name>
    <name type="synonym">Epeira ventricosa</name>
    <dbReference type="NCBI Taxonomy" id="182803"/>
    <lineage>
        <taxon>Eukaryota</taxon>
        <taxon>Metazoa</taxon>
        <taxon>Ecdysozoa</taxon>
        <taxon>Arthropoda</taxon>
        <taxon>Chelicerata</taxon>
        <taxon>Arachnida</taxon>
        <taxon>Araneae</taxon>
        <taxon>Araneomorphae</taxon>
        <taxon>Entelegynae</taxon>
        <taxon>Araneoidea</taxon>
        <taxon>Araneidae</taxon>
        <taxon>Araneus</taxon>
    </lineage>
</organism>
<evidence type="ECO:0000259" key="1">
    <source>
        <dbReference type="Pfam" id="PF16087"/>
    </source>
</evidence>
<dbReference type="InterPro" id="IPR032135">
    <property type="entry name" value="DUF4817"/>
</dbReference>